<dbReference type="PANTHER" id="PTHR35337:SF1">
    <property type="entry name" value="SLR1478 PROTEIN"/>
    <property type="match status" value="1"/>
</dbReference>
<organism evidence="2 3">
    <name type="scientific">Bacteroides fragilis CL07T12C05</name>
    <dbReference type="NCBI Taxonomy" id="997883"/>
    <lineage>
        <taxon>Bacteria</taxon>
        <taxon>Pseudomonadati</taxon>
        <taxon>Bacteroidota</taxon>
        <taxon>Bacteroidia</taxon>
        <taxon>Bacteroidales</taxon>
        <taxon>Bacteroidaceae</taxon>
        <taxon>Bacteroides</taxon>
    </lineage>
</organism>
<dbReference type="InterPro" id="IPR002798">
    <property type="entry name" value="SpoIIM-like"/>
</dbReference>
<dbReference type="HOGENOM" id="CLU_099320_2_0_10"/>
<sequence>MVNKYFFIAAFLFWLLPAIVRLCVIDISEIAISHTTTFEINSPANKTLYFLYNKDKHSAFITILKNNMQGCILNVLGGGLLGIGTLFNLLLNGFCFADVCCRTYKLGMSITDIFALTLPHSFELIGFWISGGIGLYIAWNIILFMYTDKMPTFKFYKNIGINLLIIFIIILSAAYIETYVSINMLT</sequence>
<evidence type="ECO:0000313" key="2">
    <source>
        <dbReference type="EMBL" id="EIY99414.1"/>
    </source>
</evidence>
<dbReference type="PATRIC" id="fig|997883.3.peg.765"/>
<feature type="transmembrane region" description="Helical" evidence="1">
    <location>
        <begin position="6"/>
        <end position="24"/>
    </location>
</feature>
<keyword evidence="1" id="KW-0472">Membrane</keyword>
<proteinExistence type="predicted"/>
<feature type="transmembrane region" description="Helical" evidence="1">
    <location>
        <begin position="71"/>
        <end position="90"/>
    </location>
</feature>
<dbReference type="AlphaFoldDB" id="A0A0E2AV10"/>
<dbReference type="Pfam" id="PF01944">
    <property type="entry name" value="SpoIIM"/>
    <property type="match status" value="1"/>
</dbReference>
<dbReference type="EMBL" id="AGXN01000005">
    <property type="protein sequence ID" value="EIY99414.1"/>
    <property type="molecule type" value="Genomic_DNA"/>
</dbReference>
<evidence type="ECO:0000313" key="3">
    <source>
        <dbReference type="Proteomes" id="UP000003879"/>
    </source>
</evidence>
<keyword evidence="1" id="KW-1133">Transmembrane helix</keyword>
<protein>
    <recommendedName>
        <fullName evidence="4">Stage II sporulation protein M</fullName>
    </recommendedName>
</protein>
<gene>
    <name evidence="2" type="ORF">HMPREF1056_00715</name>
</gene>
<dbReference type="RefSeq" id="WP_005796293.1">
    <property type="nucleotide sequence ID" value="NZ_JH724215.1"/>
</dbReference>
<feature type="transmembrane region" description="Helical" evidence="1">
    <location>
        <begin position="125"/>
        <end position="147"/>
    </location>
</feature>
<keyword evidence="1" id="KW-0812">Transmembrane</keyword>
<reference evidence="2 3" key="1">
    <citation type="submission" date="2012-02" db="EMBL/GenBank/DDBJ databases">
        <title>The Genome Sequence of Bacteroides fragilis CL07T12C05.</title>
        <authorList>
            <consortium name="The Broad Institute Genome Sequencing Platform"/>
            <person name="Earl A."/>
            <person name="Ward D."/>
            <person name="Feldgarden M."/>
            <person name="Gevers D."/>
            <person name="Zitomersky N.L."/>
            <person name="Coyne M.J."/>
            <person name="Comstock L.E."/>
            <person name="Young S.K."/>
            <person name="Zeng Q."/>
            <person name="Gargeya S."/>
            <person name="Fitzgerald M."/>
            <person name="Haas B."/>
            <person name="Abouelleil A."/>
            <person name="Alvarado L."/>
            <person name="Arachchi H.M."/>
            <person name="Berlin A."/>
            <person name="Chapman S.B."/>
            <person name="Gearin G."/>
            <person name="Goldberg J."/>
            <person name="Griggs A."/>
            <person name="Gujja S."/>
            <person name="Hansen M."/>
            <person name="Heiman D."/>
            <person name="Howarth C."/>
            <person name="Larimer J."/>
            <person name="Lui A."/>
            <person name="MacDonald P.J.P."/>
            <person name="McCowen C."/>
            <person name="Montmayeur A."/>
            <person name="Murphy C."/>
            <person name="Neiman D."/>
            <person name="Pearson M."/>
            <person name="Priest M."/>
            <person name="Roberts A."/>
            <person name="Saif S."/>
            <person name="Shea T."/>
            <person name="Sisk P."/>
            <person name="Stolte C."/>
            <person name="Sykes S."/>
            <person name="Wortman J."/>
            <person name="Nusbaum C."/>
            <person name="Birren B."/>
        </authorList>
    </citation>
    <scope>NUCLEOTIDE SEQUENCE [LARGE SCALE GENOMIC DNA]</scope>
    <source>
        <strain evidence="2 3">CL07T12C05</strain>
    </source>
</reference>
<evidence type="ECO:0008006" key="4">
    <source>
        <dbReference type="Google" id="ProtNLM"/>
    </source>
</evidence>
<feature type="transmembrane region" description="Helical" evidence="1">
    <location>
        <begin position="159"/>
        <end position="176"/>
    </location>
</feature>
<evidence type="ECO:0000256" key="1">
    <source>
        <dbReference type="SAM" id="Phobius"/>
    </source>
</evidence>
<dbReference type="PANTHER" id="PTHR35337">
    <property type="entry name" value="SLR1478 PROTEIN"/>
    <property type="match status" value="1"/>
</dbReference>
<name>A0A0E2AV10_BACFG</name>
<accession>A0A0E2AV10</accession>
<dbReference type="Proteomes" id="UP000003879">
    <property type="component" value="Unassembled WGS sequence"/>
</dbReference>
<comment type="caution">
    <text evidence="2">The sequence shown here is derived from an EMBL/GenBank/DDBJ whole genome shotgun (WGS) entry which is preliminary data.</text>
</comment>